<feature type="region of interest" description="Disordered" evidence="1">
    <location>
        <begin position="812"/>
        <end position="855"/>
    </location>
</feature>
<dbReference type="KEGG" id="cre:CHLRE_17g708901v5"/>
<dbReference type="InterPro" id="IPR052485">
    <property type="entry name" value="MEGF_diff_regulators"/>
</dbReference>
<protein>
    <submittedName>
        <fullName evidence="3">Uncharacterized protein</fullName>
    </submittedName>
</protein>
<keyword evidence="4" id="KW-1185">Reference proteome</keyword>
<evidence type="ECO:0000313" key="3">
    <source>
        <dbReference type="EMBL" id="PNW70175.1"/>
    </source>
</evidence>
<reference evidence="3 4" key="1">
    <citation type="journal article" date="2007" name="Science">
        <title>The Chlamydomonas genome reveals the evolution of key animal and plant functions.</title>
        <authorList>
            <person name="Merchant S.S."/>
            <person name="Prochnik S.E."/>
            <person name="Vallon O."/>
            <person name="Harris E.H."/>
            <person name="Karpowicz S.J."/>
            <person name="Witman G.B."/>
            <person name="Terry A."/>
            <person name="Salamov A."/>
            <person name="Fritz-Laylin L.K."/>
            <person name="Marechal-Drouard L."/>
            <person name="Marshall W.F."/>
            <person name="Qu L.H."/>
            <person name="Nelson D.R."/>
            <person name="Sanderfoot A.A."/>
            <person name="Spalding M.H."/>
            <person name="Kapitonov V.V."/>
            <person name="Ren Q."/>
            <person name="Ferris P."/>
            <person name="Lindquist E."/>
            <person name="Shapiro H."/>
            <person name="Lucas S.M."/>
            <person name="Grimwood J."/>
            <person name="Schmutz J."/>
            <person name="Cardol P."/>
            <person name="Cerutti H."/>
            <person name="Chanfreau G."/>
            <person name="Chen C.L."/>
            <person name="Cognat V."/>
            <person name="Croft M.T."/>
            <person name="Dent R."/>
            <person name="Dutcher S."/>
            <person name="Fernandez E."/>
            <person name="Fukuzawa H."/>
            <person name="Gonzalez-Ballester D."/>
            <person name="Gonzalez-Halphen D."/>
            <person name="Hallmann A."/>
            <person name="Hanikenne M."/>
            <person name="Hippler M."/>
            <person name="Inwood W."/>
            <person name="Jabbari K."/>
            <person name="Kalanon M."/>
            <person name="Kuras R."/>
            <person name="Lefebvre P.A."/>
            <person name="Lemaire S.D."/>
            <person name="Lobanov A.V."/>
            <person name="Lohr M."/>
            <person name="Manuell A."/>
            <person name="Meier I."/>
            <person name="Mets L."/>
            <person name="Mittag M."/>
            <person name="Mittelmeier T."/>
            <person name="Moroney J.V."/>
            <person name="Moseley J."/>
            <person name="Napoli C."/>
            <person name="Nedelcu A.M."/>
            <person name="Niyogi K."/>
            <person name="Novoselov S.V."/>
            <person name="Paulsen I.T."/>
            <person name="Pazour G."/>
            <person name="Purton S."/>
            <person name="Ral J.P."/>
            <person name="Riano-Pachon D.M."/>
            <person name="Riekhof W."/>
            <person name="Rymarquis L."/>
            <person name="Schroda M."/>
            <person name="Stern D."/>
            <person name="Umen J."/>
            <person name="Willows R."/>
            <person name="Wilson N."/>
            <person name="Zimmer S.L."/>
            <person name="Allmer J."/>
            <person name="Balk J."/>
            <person name="Bisova K."/>
            <person name="Chen C.J."/>
            <person name="Elias M."/>
            <person name="Gendler K."/>
            <person name="Hauser C."/>
            <person name="Lamb M.R."/>
            <person name="Ledford H."/>
            <person name="Long J.C."/>
            <person name="Minagawa J."/>
            <person name="Page M.D."/>
            <person name="Pan J."/>
            <person name="Pootakham W."/>
            <person name="Roje S."/>
            <person name="Rose A."/>
            <person name="Stahlberg E."/>
            <person name="Terauchi A.M."/>
            <person name="Yang P."/>
            <person name="Ball S."/>
            <person name="Bowler C."/>
            <person name="Dieckmann C.L."/>
            <person name="Gladyshev V.N."/>
            <person name="Green P."/>
            <person name="Jorgensen R."/>
            <person name="Mayfield S."/>
            <person name="Mueller-Roeber B."/>
            <person name="Rajamani S."/>
            <person name="Sayre R.T."/>
            <person name="Brokstein P."/>
            <person name="Dubchak I."/>
            <person name="Goodstein D."/>
            <person name="Hornick L."/>
            <person name="Huang Y.W."/>
            <person name="Jhaveri J."/>
            <person name="Luo Y."/>
            <person name="Martinez D."/>
            <person name="Ngau W.C."/>
            <person name="Otillar B."/>
            <person name="Poliakov A."/>
            <person name="Porter A."/>
            <person name="Szajkowski L."/>
            <person name="Werner G."/>
            <person name="Zhou K."/>
            <person name="Grigoriev I.V."/>
            <person name="Rokhsar D.S."/>
            <person name="Grossman A.R."/>
        </authorList>
    </citation>
    <scope>NUCLEOTIDE SEQUENCE [LARGE SCALE GENOMIC DNA]</scope>
    <source>
        <strain evidence="4">CC-503</strain>
    </source>
</reference>
<dbReference type="PANTHER" id="PTHR24052">
    <property type="entry name" value="DELTA-RELATED"/>
    <property type="match status" value="1"/>
</dbReference>
<dbReference type="GeneID" id="66056944"/>
<sequence length="855" mass="89278">MIRLCSLMLPLALLAIHGCADEAWSARTQQIHHHQQQAATSAKLPQGLAAAGGHRALQASSFVFLESAPLCGSSYGSPTLQFQSTTAFQQYGAALGLEVTSENAQTNSADVKKYEAIYGIAGIHSNYPAPPGVRSTMVLGSPANGRTAFIQTEGNSAASGVQVRTIEVCCTPANYVGALNIIFSDNSRKKLGSQQCNKTTITAGAPLGGVLASFKVWTGTQPAPGKTNGGSGLAVAKLVAVWAVPGATQSPPSPSPPSPKPPSPGPPSPEPPSPAPPSPAPPSPQPPSPAPPSPAPPSPQPPSPQPPSPNPPSPAPPSPQPPSPAPPSPQPPSPEPPSPSPPSPAPPSPRPPSPDPPSPAPPNPKPPSPAPPTPPSPEPPSPLPPSPEPPSPPVPPMPPSILSAQVNTTGFFFEDASYINPAVTQMPIQRTLATVVLAQRCFSLASLPSAHNVLYGTRYGDGRVVGTAAKSITDLCCKAGSDPGTDSLLLRQALWAASYGTKLGGAKVRVSDPKFQPFAEWLVATSATLTGGDKNALKAPPNGNGNNPEWYLPIDVFTSQYNDPRFNKPGSFVVDLYIIGPDNALYGDYEVNRTVHSYVYNSSRGLFVIGPDQSYYDALWSTAAWASNNQTGTVVRRHRRQLSEGGSAAAPVPAVAAATYEEAAAALEELRLSSGLLEAYGDDYWGASAAHADLTGFRTLEELTRRYTQQQARRRLQTYTVNTLLGPMGITYSSTPLPAISTITVSSTTLTNCQQASIMYIYYLQGKIALGPADLNLAVKTISIARGSYSLSDPWASQYFWPYQDDIQFYGGVIPNQPPPSPPPPPPSTLKPPPPGTSKRWDGGTGPVGSPPAGQ</sequence>
<accession>A0A2K3CPH1</accession>
<feature type="chain" id="PRO_5014454332" evidence="2">
    <location>
        <begin position="26"/>
        <end position="855"/>
    </location>
</feature>
<feature type="signal peptide" evidence="2">
    <location>
        <begin position="1"/>
        <end position="25"/>
    </location>
</feature>
<dbReference type="GO" id="GO:0016020">
    <property type="term" value="C:membrane"/>
    <property type="evidence" value="ECO:0000318"/>
    <property type="project" value="GO_Central"/>
</dbReference>
<proteinExistence type="predicted"/>
<dbReference type="InParanoid" id="A0A2K3CPH1"/>
<dbReference type="OrthoDB" id="10471950at2759"/>
<evidence type="ECO:0000256" key="1">
    <source>
        <dbReference type="SAM" id="MobiDB-lite"/>
    </source>
</evidence>
<feature type="compositionally biased region" description="Pro residues" evidence="1">
    <location>
        <begin position="251"/>
        <end position="399"/>
    </location>
</feature>
<evidence type="ECO:0000256" key="2">
    <source>
        <dbReference type="SAM" id="SignalP"/>
    </source>
</evidence>
<feature type="region of interest" description="Disordered" evidence="1">
    <location>
        <begin position="246"/>
        <end position="402"/>
    </location>
</feature>
<dbReference type="AlphaFoldDB" id="A0A2K3CPH1"/>
<dbReference type="Gramene" id="PNW70175">
    <property type="protein sequence ID" value="PNW70175"/>
    <property type="gene ID" value="CHLRE_17g708901v5"/>
</dbReference>
<organism evidence="3 4">
    <name type="scientific">Chlamydomonas reinhardtii</name>
    <name type="common">Chlamydomonas smithii</name>
    <dbReference type="NCBI Taxonomy" id="3055"/>
    <lineage>
        <taxon>Eukaryota</taxon>
        <taxon>Viridiplantae</taxon>
        <taxon>Chlorophyta</taxon>
        <taxon>core chlorophytes</taxon>
        <taxon>Chlorophyceae</taxon>
        <taxon>CS clade</taxon>
        <taxon>Chlamydomonadales</taxon>
        <taxon>Chlamydomonadaceae</taxon>
        <taxon>Chlamydomonas</taxon>
    </lineage>
</organism>
<dbReference type="RefSeq" id="XP_042914505.1">
    <property type="nucleotide sequence ID" value="XM_043072046.1"/>
</dbReference>
<dbReference type="PANTHER" id="PTHR24052:SF8">
    <property type="entry name" value="NIMROD A, ISOFORM E"/>
    <property type="match status" value="1"/>
</dbReference>
<gene>
    <name evidence="3" type="ORF">CHLRE_17g708901v5</name>
</gene>
<name>A0A2K3CPH1_CHLRE</name>
<feature type="compositionally biased region" description="Pro residues" evidence="1">
    <location>
        <begin position="816"/>
        <end position="836"/>
    </location>
</feature>
<evidence type="ECO:0000313" key="4">
    <source>
        <dbReference type="Proteomes" id="UP000006906"/>
    </source>
</evidence>
<dbReference type="EMBL" id="CM008978">
    <property type="protein sequence ID" value="PNW70175.1"/>
    <property type="molecule type" value="Genomic_DNA"/>
</dbReference>
<keyword evidence="2" id="KW-0732">Signal</keyword>
<dbReference type="Proteomes" id="UP000006906">
    <property type="component" value="Chromosome 17"/>
</dbReference>